<gene>
    <name evidence="1" type="ORF">HK100_008111</name>
</gene>
<sequence length="373" mass="42667">MLCESYLLGESSVTGLIKPQSLPIDYYFDPCDPYALLERAARQGKSSGKSGTISKNGVFQVDKRLLDKDCPTDPHQFSDNLELLQPAMASLPLYLQNKMILLIGDSFERRLIEQICKTSNGTITKAMLNGAIYPEYVVVFAGGGDPHMCVIRKEAKVLILISVFNYGVRVELDPPFGVGSHWLPEFSPFEVRQRVVWIPHFLLAIANHTFPELCQDHFCPQSTSNTNPDRVKVWNPSHPFWFPTPDMIVAQSGIWDLKQRSLKNYIFSIFPAKNFAENWGESLKSELFDPLAEIFGFSEKFSVPSDNITLENMKMGVWKPSRREFSQEFGVLDWAALVENHHDWTADDGFHPNYKSNEAYWQYIFSRMEMNED</sequence>
<comment type="caution">
    <text evidence="1">The sequence shown here is derived from an EMBL/GenBank/DDBJ whole genome shotgun (WGS) entry which is preliminary data.</text>
</comment>
<reference evidence="1" key="1">
    <citation type="submission" date="2020-05" db="EMBL/GenBank/DDBJ databases">
        <title>Phylogenomic resolution of chytrid fungi.</title>
        <authorList>
            <person name="Stajich J.E."/>
            <person name="Amses K."/>
            <person name="Simmons R."/>
            <person name="Seto K."/>
            <person name="Myers J."/>
            <person name="Bonds A."/>
            <person name="Quandt C.A."/>
            <person name="Barry K."/>
            <person name="Liu P."/>
            <person name="Grigoriev I."/>
            <person name="Longcore J.E."/>
            <person name="James T.Y."/>
        </authorList>
    </citation>
    <scope>NUCLEOTIDE SEQUENCE</scope>
    <source>
        <strain evidence="1">JEL0513</strain>
    </source>
</reference>
<dbReference type="EMBL" id="JADGJH010000039">
    <property type="protein sequence ID" value="KAJ3140929.1"/>
    <property type="molecule type" value="Genomic_DNA"/>
</dbReference>
<dbReference type="Proteomes" id="UP001211907">
    <property type="component" value="Unassembled WGS sequence"/>
</dbReference>
<dbReference type="AlphaFoldDB" id="A0AAD5TAW9"/>
<organism evidence="1 2">
    <name type="scientific">Physocladia obscura</name>
    <dbReference type="NCBI Taxonomy" id="109957"/>
    <lineage>
        <taxon>Eukaryota</taxon>
        <taxon>Fungi</taxon>
        <taxon>Fungi incertae sedis</taxon>
        <taxon>Chytridiomycota</taxon>
        <taxon>Chytridiomycota incertae sedis</taxon>
        <taxon>Chytridiomycetes</taxon>
        <taxon>Chytridiales</taxon>
        <taxon>Chytriomycetaceae</taxon>
        <taxon>Physocladia</taxon>
    </lineage>
</organism>
<evidence type="ECO:0000313" key="1">
    <source>
        <dbReference type="EMBL" id="KAJ3140929.1"/>
    </source>
</evidence>
<accession>A0AAD5TAW9</accession>
<name>A0AAD5TAW9_9FUNG</name>
<evidence type="ECO:0000313" key="2">
    <source>
        <dbReference type="Proteomes" id="UP001211907"/>
    </source>
</evidence>
<keyword evidence="2" id="KW-1185">Reference proteome</keyword>
<proteinExistence type="predicted"/>
<protein>
    <submittedName>
        <fullName evidence="1">Uncharacterized protein</fullName>
    </submittedName>
</protein>